<dbReference type="EMBL" id="CP000771">
    <property type="protein sequence ID" value="ABS60341.1"/>
    <property type="molecule type" value="Genomic_DNA"/>
</dbReference>
<sequence>MIATIITIHLFFATVYLVIKEPEVVLKNKKIVLDYARVSLGVLGLLIASGIASLTTIKSAIMPQMNIVPWQILIIFFGSAYICGSLDASGILKIIAYKFASFSNNGKKLFFNLLFLAGIMTVFTSNDIVTLTLTPIVIYISQYADIDPLPYLITIFFTSNTWSMFFYIGNPTNVIVAQAYSLTFFNYAKLMFFPTLVAILTSVAGFYFKYREKLPGTINVNLDFDEKAVIKDKRYTFLSSGLFVIFFFTIAIGDLINLQLWKSITIFTAIYVLLNLAFSDVLSEKDEFLIEIGKFDYNITFFVDTIKRVPWKMLPMVVTFFVFVHIFTLFGITKFVGQLFNFKNQLIGTIFTSYVTAFAANVMINQPMTIFFAQALWKKPLNYAMSLILGSNIGGNITLIGALAGIMWSRILKFYGVEMNNKKFMKETFSVSMLTLLTTSLAIYIVTIIIKL</sequence>
<evidence type="ECO:0000256" key="5">
    <source>
        <dbReference type="ARBA" id="ARBA00022692"/>
    </source>
</evidence>
<accession>A7HKA8</accession>
<keyword evidence="4" id="KW-1003">Cell membrane</keyword>
<dbReference type="GO" id="GO:0015105">
    <property type="term" value="F:arsenite transmembrane transporter activity"/>
    <property type="evidence" value="ECO:0007669"/>
    <property type="project" value="InterPro"/>
</dbReference>
<gene>
    <name evidence="10" type="ordered locus">Fnod_0476</name>
</gene>
<keyword evidence="7 8" id="KW-0472">Membrane</keyword>
<evidence type="ECO:0000313" key="10">
    <source>
        <dbReference type="EMBL" id="ABS60341.1"/>
    </source>
</evidence>
<name>A7HKA8_FERNB</name>
<keyword evidence="11" id="KW-1185">Reference proteome</keyword>
<dbReference type="GO" id="GO:0005886">
    <property type="term" value="C:plasma membrane"/>
    <property type="evidence" value="ECO:0007669"/>
    <property type="project" value="UniProtKB-SubCell"/>
</dbReference>
<proteinExistence type="inferred from homology"/>
<dbReference type="Pfam" id="PF03600">
    <property type="entry name" value="CitMHS"/>
    <property type="match status" value="1"/>
</dbReference>
<feature type="transmembrane region" description="Helical" evidence="8">
    <location>
        <begin position="109"/>
        <end position="129"/>
    </location>
</feature>
<feature type="transmembrane region" description="Helical" evidence="8">
    <location>
        <begin position="313"/>
        <end position="333"/>
    </location>
</feature>
<dbReference type="PRINTS" id="PR00758">
    <property type="entry name" value="ARSENICPUMP"/>
</dbReference>
<dbReference type="InterPro" id="IPR004680">
    <property type="entry name" value="Cit_transptr-like_dom"/>
</dbReference>
<reference evidence="10 11" key="1">
    <citation type="submission" date="2007-07" db="EMBL/GenBank/DDBJ databases">
        <title>Complete sequence of Fervidobacterium nodosum Rt17-B1.</title>
        <authorList>
            <consortium name="US DOE Joint Genome Institute"/>
            <person name="Copeland A."/>
            <person name="Lucas S."/>
            <person name="Lapidus A."/>
            <person name="Barry K."/>
            <person name="Glavina del Rio T."/>
            <person name="Dalin E."/>
            <person name="Tice H."/>
            <person name="Pitluck S."/>
            <person name="Saunders E."/>
            <person name="Brettin T."/>
            <person name="Bruce D."/>
            <person name="Detter J.C."/>
            <person name="Han C."/>
            <person name="Schmutz J."/>
            <person name="Larimer F."/>
            <person name="Land M."/>
            <person name="Hauser L."/>
            <person name="Kyrpides N."/>
            <person name="Mikhailova N."/>
            <person name="Nelson K."/>
            <person name="Gogarten J.P."/>
            <person name="Noll K."/>
            <person name="Richardson P."/>
        </authorList>
    </citation>
    <scope>NUCLEOTIDE SEQUENCE [LARGE SCALE GENOMIC DNA]</scope>
    <source>
        <strain evidence="11">ATCC 35602 / DSM 5306 / Rt17-B1</strain>
    </source>
</reference>
<feature type="transmembrane region" description="Helical" evidence="8">
    <location>
        <begin position="67"/>
        <end position="88"/>
    </location>
</feature>
<feature type="transmembrane region" description="Helical" evidence="8">
    <location>
        <begin position="235"/>
        <end position="253"/>
    </location>
</feature>
<reference evidence="10 11" key="2">
    <citation type="journal article" date="2009" name="Proc. Natl. Acad. Sci. U.S.A.">
        <title>On the chimeric nature, thermophilic origin, and phylogenetic placement of the Thermotogales.</title>
        <authorList>
            <person name="Zhaxybayeva O."/>
            <person name="Swithers K.S."/>
            <person name="Lapierre P."/>
            <person name="Fournier G.P."/>
            <person name="Bickhart D.M."/>
            <person name="DeBoy R.T."/>
            <person name="Nelson K.E."/>
            <person name="Nesbo C.L."/>
            <person name="Doolittle W.F."/>
            <person name="Gogarten J.P."/>
            <person name="Noll K.M."/>
        </authorList>
    </citation>
    <scope>NUCLEOTIDE SEQUENCE [LARGE SCALE GENOMIC DNA]</scope>
    <source>
        <strain evidence="11">ATCC 35602 / DSM 5306 / Rt17-B1</strain>
    </source>
</reference>
<evidence type="ECO:0000256" key="3">
    <source>
        <dbReference type="ARBA" id="ARBA00022448"/>
    </source>
</evidence>
<evidence type="ECO:0000256" key="6">
    <source>
        <dbReference type="ARBA" id="ARBA00022989"/>
    </source>
</evidence>
<keyword evidence="5 8" id="KW-0812">Transmembrane</keyword>
<feature type="transmembrane region" description="Helical" evidence="8">
    <location>
        <begin position="429"/>
        <end position="450"/>
    </location>
</feature>
<dbReference type="STRING" id="381764.Fnod_0476"/>
<feature type="transmembrane region" description="Helical" evidence="8">
    <location>
        <begin position="384"/>
        <end position="408"/>
    </location>
</feature>
<evidence type="ECO:0000313" key="11">
    <source>
        <dbReference type="Proteomes" id="UP000002415"/>
    </source>
</evidence>
<comment type="subcellular location">
    <subcellularLocation>
        <location evidence="1">Cell membrane</location>
        <topology evidence="1">Multi-pass membrane protein</topology>
    </subcellularLocation>
</comment>
<dbReference type="AlphaFoldDB" id="A7HKA8"/>
<feature type="transmembrane region" description="Helical" evidence="8">
    <location>
        <begin position="38"/>
        <end position="61"/>
    </location>
</feature>
<feature type="transmembrane region" description="Helical" evidence="8">
    <location>
        <begin position="149"/>
        <end position="169"/>
    </location>
</feature>
<dbReference type="InterPro" id="IPR000802">
    <property type="entry name" value="Arsenical_pump_ArsB"/>
</dbReference>
<evidence type="ECO:0000256" key="7">
    <source>
        <dbReference type="ARBA" id="ARBA00023136"/>
    </source>
</evidence>
<dbReference type="RefSeq" id="WP_011993661.1">
    <property type="nucleotide sequence ID" value="NC_009718.1"/>
</dbReference>
<dbReference type="PANTHER" id="PTHR43302:SF5">
    <property type="entry name" value="TRANSPORTER ARSB-RELATED"/>
    <property type="match status" value="1"/>
</dbReference>
<evidence type="ECO:0000256" key="2">
    <source>
        <dbReference type="ARBA" id="ARBA00009843"/>
    </source>
</evidence>
<protein>
    <submittedName>
        <fullName evidence="10">Arsenical pump membrane protein</fullName>
    </submittedName>
</protein>
<evidence type="ECO:0000256" key="1">
    <source>
        <dbReference type="ARBA" id="ARBA00004651"/>
    </source>
</evidence>
<feature type="domain" description="Citrate transporter-like" evidence="9">
    <location>
        <begin position="33"/>
        <end position="373"/>
    </location>
</feature>
<dbReference type="Proteomes" id="UP000002415">
    <property type="component" value="Chromosome"/>
</dbReference>
<dbReference type="eggNOG" id="COG1055">
    <property type="taxonomic scope" value="Bacteria"/>
</dbReference>
<dbReference type="KEGG" id="fno:Fnod_0476"/>
<organism evidence="10 11">
    <name type="scientific">Fervidobacterium nodosum (strain ATCC 35602 / DSM 5306 / Rt17-B1)</name>
    <dbReference type="NCBI Taxonomy" id="381764"/>
    <lineage>
        <taxon>Bacteria</taxon>
        <taxon>Thermotogati</taxon>
        <taxon>Thermotogota</taxon>
        <taxon>Thermotogae</taxon>
        <taxon>Thermotogales</taxon>
        <taxon>Fervidobacteriaceae</taxon>
        <taxon>Fervidobacterium</taxon>
    </lineage>
</organism>
<dbReference type="OrthoDB" id="9765532at2"/>
<feature type="transmembrane region" description="Helical" evidence="8">
    <location>
        <begin position="190"/>
        <end position="208"/>
    </location>
</feature>
<keyword evidence="6 8" id="KW-1133">Transmembrane helix</keyword>
<feature type="transmembrane region" description="Helical" evidence="8">
    <location>
        <begin position="345"/>
        <end position="364"/>
    </location>
</feature>
<dbReference type="PANTHER" id="PTHR43302">
    <property type="entry name" value="TRANSPORTER ARSB-RELATED"/>
    <property type="match status" value="1"/>
</dbReference>
<evidence type="ECO:0000256" key="4">
    <source>
        <dbReference type="ARBA" id="ARBA00022475"/>
    </source>
</evidence>
<dbReference type="HOGENOM" id="CLU_034989_0_0_0"/>
<comment type="similarity">
    <text evidence="2">Belongs to the CitM (TC 2.A.11) transporter family.</text>
</comment>
<evidence type="ECO:0000256" key="8">
    <source>
        <dbReference type="SAM" id="Phobius"/>
    </source>
</evidence>
<keyword evidence="3" id="KW-0813">Transport</keyword>
<evidence type="ECO:0000259" key="9">
    <source>
        <dbReference type="Pfam" id="PF03600"/>
    </source>
</evidence>